<dbReference type="EMBL" id="KZ453612">
    <property type="protein sequence ID" value="PKA47105.1"/>
    <property type="molecule type" value="Genomic_DNA"/>
</dbReference>
<evidence type="ECO:0000256" key="3">
    <source>
        <dbReference type="PIRSR" id="PIRSR600407-1"/>
    </source>
</evidence>
<evidence type="ECO:0000256" key="7">
    <source>
        <dbReference type="SAM" id="Phobius"/>
    </source>
</evidence>
<reference evidence="8 9" key="1">
    <citation type="journal article" date="2017" name="Nature">
        <title>The Apostasia genome and the evolution of orchids.</title>
        <authorList>
            <person name="Zhang G.Q."/>
            <person name="Liu K.W."/>
            <person name="Li Z."/>
            <person name="Lohaus R."/>
            <person name="Hsiao Y.Y."/>
            <person name="Niu S.C."/>
            <person name="Wang J.Y."/>
            <person name="Lin Y.C."/>
            <person name="Xu Q."/>
            <person name="Chen L.J."/>
            <person name="Yoshida K."/>
            <person name="Fujiwara S."/>
            <person name="Wang Z.W."/>
            <person name="Zhang Y.Q."/>
            <person name="Mitsuda N."/>
            <person name="Wang M."/>
            <person name="Liu G.H."/>
            <person name="Pecoraro L."/>
            <person name="Huang H.X."/>
            <person name="Xiao X.J."/>
            <person name="Lin M."/>
            <person name="Wu X.Y."/>
            <person name="Wu W.L."/>
            <person name="Chen Y.Y."/>
            <person name="Chang S.B."/>
            <person name="Sakamoto S."/>
            <person name="Ohme-Takagi M."/>
            <person name="Yagi M."/>
            <person name="Zeng S.J."/>
            <person name="Shen C.Y."/>
            <person name="Yeh C.M."/>
            <person name="Luo Y.B."/>
            <person name="Tsai W.C."/>
            <person name="Van de Peer Y."/>
            <person name="Liu Z.J."/>
        </authorList>
    </citation>
    <scope>NUCLEOTIDE SEQUENCE [LARGE SCALE GENOMIC DNA]</scope>
    <source>
        <strain evidence="9">cv. Shenzhen</strain>
        <tissue evidence="8">Stem</tissue>
    </source>
</reference>
<dbReference type="GO" id="GO:0004050">
    <property type="term" value="F:apyrase activity"/>
    <property type="evidence" value="ECO:0007669"/>
    <property type="project" value="UniProtKB-EC"/>
</dbReference>
<dbReference type="PANTHER" id="PTHR11782:SF79">
    <property type="entry name" value="OS08G0436100 PROTEIN"/>
    <property type="match status" value="1"/>
</dbReference>
<dbReference type="GO" id="GO:0009134">
    <property type="term" value="P:nucleoside diphosphate catabolic process"/>
    <property type="evidence" value="ECO:0007669"/>
    <property type="project" value="TreeGrafter"/>
</dbReference>
<dbReference type="Gene3D" id="3.30.420.40">
    <property type="match status" value="1"/>
</dbReference>
<dbReference type="GO" id="GO:0005524">
    <property type="term" value="F:ATP binding"/>
    <property type="evidence" value="ECO:0007669"/>
    <property type="project" value="UniProtKB-KW"/>
</dbReference>
<dbReference type="InterPro" id="IPR000407">
    <property type="entry name" value="GDA1_CD39_NTPase"/>
</dbReference>
<dbReference type="Pfam" id="PF01150">
    <property type="entry name" value="GDA1_CD39"/>
    <property type="match status" value="1"/>
</dbReference>
<feature type="active site" description="Proton acceptor" evidence="3">
    <location>
        <position position="188"/>
    </location>
</feature>
<dbReference type="GO" id="GO:0016020">
    <property type="term" value="C:membrane"/>
    <property type="evidence" value="ECO:0007669"/>
    <property type="project" value="TreeGrafter"/>
</dbReference>
<protein>
    <submittedName>
        <fullName evidence="8">Putative apyrase 6</fullName>
        <ecNumber evidence="8">3.6.1.5</ecNumber>
    </submittedName>
</protein>
<evidence type="ECO:0000313" key="9">
    <source>
        <dbReference type="Proteomes" id="UP000236161"/>
    </source>
</evidence>
<organism evidence="8 9">
    <name type="scientific">Apostasia shenzhenica</name>
    <dbReference type="NCBI Taxonomy" id="1088818"/>
    <lineage>
        <taxon>Eukaryota</taxon>
        <taxon>Viridiplantae</taxon>
        <taxon>Streptophyta</taxon>
        <taxon>Embryophyta</taxon>
        <taxon>Tracheophyta</taxon>
        <taxon>Spermatophyta</taxon>
        <taxon>Magnoliopsida</taxon>
        <taxon>Liliopsida</taxon>
        <taxon>Asparagales</taxon>
        <taxon>Orchidaceae</taxon>
        <taxon>Apostasioideae</taxon>
        <taxon>Apostasia</taxon>
    </lineage>
</organism>
<feature type="binding site" evidence="4">
    <location>
        <begin position="218"/>
        <end position="222"/>
    </location>
    <ligand>
        <name>ATP</name>
        <dbReference type="ChEBI" id="CHEBI:30616"/>
    </ligand>
</feature>
<keyword evidence="9" id="KW-1185">Reference proteome</keyword>
<proteinExistence type="inferred from homology"/>
<dbReference type="PROSITE" id="PS01238">
    <property type="entry name" value="GDA1_CD39_NTPASE"/>
    <property type="match status" value="1"/>
</dbReference>
<dbReference type="EC" id="3.6.1.5" evidence="8"/>
<keyword evidence="4" id="KW-0547">Nucleotide-binding</keyword>
<evidence type="ECO:0000256" key="4">
    <source>
        <dbReference type="PIRSR" id="PIRSR600407-2"/>
    </source>
</evidence>
<feature type="region of interest" description="Disordered" evidence="6">
    <location>
        <begin position="1"/>
        <end position="24"/>
    </location>
</feature>
<feature type="compositionally biased region" description="Basic residues" evidence="6">
    <location>
        <begin position="1"/>
        <end position="10"/>
    </location>
</feature>
<feature type="transmembrane region" description="Helical" evidence="7">
    <location>
        <begin position="37"/>
        <end position="57"/>
    </location>
</feature>
<gene>
    <name evidence="8" type="primary">APY6</name>
    <name evidence="8" type="ORF">AXF42_Ash011779</name>
</gene>
<dbReference type="Gene3D" id="3.30.420.150">
    <property type="entry name" value="Exopolyphosphatase. Domain 2"/>
    <property type="match status" value="1"/>
</dbReference>
<keyword evidence="7" id="KW-0812">Transmembrane</keyword>
<evidence type="ECO:0000256" key="6">
    <source>
        <dbReference type="SAM" id="MobiDB-lite"/>
    </source>
</evidence>
<dbReference type="OrthoDB" id="6372431at2759"/>
<name>A0A2H9ZUX6_9ASPA</name>
<evidence type="ECO:0000256" key="5">
    <source>
        <dbReference type="RuleBase" id="RU003833"/>
    </source>
</evidence>
<dbReference type="Proteomes" id="UP000236161">
    <property type="component" value="Unassembled WGS sequence"/>
</dbReference>
<comment type="similarity">
    <text evidence="1 5">Belongs to the GDA1/CD39 NTPase family.</text>
</comment>
<dbReference type="AlphaFoldDB" id="A0A2H9ZUX6"/>
<accession>A0A2H9ZUX6</accession>
<sequence>MRRPNARPRASRRDPSSEMPSQPRVPRISRRCCRFPCCLVAAAVVVITGAPLLYLFVFSSSNRFGIIIDGGSTGTRIHVFGYRKCWGGMPVIDLGYMSSMKVVPGLSAYADNPVKAAESLTELIGFGKHRLPQHWWGETEIRLMATAGLRLLDVDKAEAILDSCRSVLRGSGFKFLDDWASIIPGADEGIYAWVTANYALGTLGKEAQLTIGIIELGGASAQIAFVPSEPVPKEFSHELKFGQASYQLYSHSFLQLGQNVAHEYLQHLLNSGDLKISPEFLFDGVYRDPCTPKGYLHGVDRQKLSGDAFSSSIGYNRIAYAVGNFSECRSAAKMLLQKGKDRCSYKHCRVGSTYIPKLQGRFIATENFFHTSKFFGLDPSSFISDLMLAGAQFCEEDWLMLRRKYHNLEEEDLLRYCFSSAYIVALLHDSLGFEMNGSRIVFANQVGEVPLDWALGAFIMMKAAEGVEHPELIEFIISSIPSQLPPVFVITFILAFTALLILKWCRAQNHSKNYI</sequence>
<keyword evidence="4" id="KW-0067">ATP-binding</keyword>
<keyword evidence="7" id="KW-0472">Membrane</keyword>
<feature type="transmembrane region" description="Helical" evidence="7">
    <location>
        <begin position="484"/>
        <end position="502"/>
    </location>
</feature>
<evidence type="ECO:0000256" key="2">
    <source>
        <dbReference type="ARBA" id="ARBA00022801"/>
    </source>
</evidence>
<evidence type="ECO:0000256" key="1">
    <source>
        <dbReference type="ARBA" id="ARBA00009283"/>
    </source>
</evidence>
<dbReference type="GO" id="GO:0017110">
    <property type="term" value="F:nucleoside diphosphate phosphatase activity"/>
    <property type="evidence" value="ECO:0007669"/>
    <property type="project" value="TreeGrafter"/>
</dbReference>
<keyword evidence="2 5" id="KW-0378">Hydrolase</keyword>
<dbReference type="PANTHER" id="PTHR11782">
    <property type="entry name" value="ADENOSINE/GUANOSINE DIPHOSPHATASE"/>
    <property type="match status" value="1"/>
</dbReference>
<dbReference type="STRING" id="1088818.A0A2H9ZUX6"/>
<evidence type="ECO:0000313" key="8">
    <source>
        <dbReference type="EMBL" id="PKA47105.1"/>
    </source>
</evidence>
<keyword evidence="7" id="KW-1133">Transmembrane helix</keyword>